<evidence type="ECO:0008006" key="4">
    <source>
        <dbReference type="Google" id="ProtNLM"/>
    </source>
</evidence>
<dbReference type="AlphaFoldDB" id="A0A2U2PFE2"/>
<name>A0A2U2PFE2_9SPHI</name>
<gene>
    <name evidence="2" type="ORF">DDR33_15720</name>
</gene>
<dbReference type="PANTHER" id="PTHR41339">
    <property type="entry name" value="LIPL48"/>
    <property type="match status" value="1"/>
</dbReference>
<keyword evidence="1" id="KW-0472">Membrane</keyword>
<comment type="caution">
    <text evidence="2">The sequence shown here is derived from an EMBL/GenBank/DDBJ whole genome shotgun (WGS) entry which is preliminary data.</text>
</comment>
<dbReference type="EMBL" id="QEAS01000012">
    <property type="protein sequence ID" value="PWG79849.1"/>
    <property type="molecule type" value="Genomic_DNA"/>
</dbReference>
<dbReference type="PANTHER" id="PTHR41339:SF1">
    <property type="entry name" value="SECRETED PROTEIN"/>
    <property type="match status" value="1"/>
</dbReference>
<evidence type="ECO:0000313" key="2">
    <source>
        <dbReference type="EMBL" id="PWG79849.1"/>
    </source>
</evidence>
<keyword evidence="1" id="KW-1133">Transmembrane helix</keyword>
<protein>
    <recommendedName>
        <fullName evidence="4">T9SS C-terminal target domain-containing protein</fullName>
    </recommendedName>
</protein>
<reference evidence="2 3" key="1">
    <citation type="submission" date="2018-04" db="EMBL/GenBank/DDBJ databases">
        <title>Pedobacter chongqingensis sp. nov., isolated from a rottenly hemp rope.</title>
        <authorList>
            <person name="Cai Y."/>
        </authorList>
    </citation>
    <scope>NUCLEOTIDE SEQUENCE [LARGE SCALE GENOMIC DNA]</scope>
    <source>
        <strain evidence="2 3">FJ4-8</strain>
    </source>
</reference>
<evidence type="ECO:0000256" key="1">
    <source>
        <dbReference type="SAM" id="Phobius"/>
    </source>
</evidence>
<accession>A0A2U2PFE2</accession>
<dbReference type="Proteomes" id="UP000245647">
    <property type="component" value="Unassembled WGS sequence"/>
</dbReference>
<sequence length="518" mass="53456">MSNQNSVKPDEERRSVKTALKSKTKIKKLIAMKRINLLTIALIAVAVLGLSVTGCKKNPGIGQDQAGDFNKSSSAFTDSRTPPATQATIPNVISSNLTLTTANEWILDGPTFVTNGATLTINPGVFVRGRKTSTSGNPSFLIVTRGAKLIANGTQTTPIVFTSDQEPCNRAAGDWGGVVILGNGRTNVATTTSVEGIAASYLPSSPFLSFPASIQYGGSDEADASNASSLKYVRIEFAGDILQNDNELNGLTLGGVGSATTLSNIQVSYGADDGFEFFGGSVNAKYLISYGNNDDDFDFDQGYQGSIQFAVAVKLACASGYSSNPNGIECNNVTSPVTTVNSRVTRPILSNITILGHSASPGPIGSGSAGIGALFRAGTEFTFVNFLVGGFGVGVNYTAAATSPAPVYRDGAIHAFTTPSTPGAPASVDTQTGGLTNDFLGLTSPFSLSCSCTSPSIPNFTSQSPVAAGTLPAVTHAGGVFPAGTMDSAGSAFQGAMGTSRWDLGTYWTSYNLQGNTY</sequence>
<keyword evidence="3" id="KW-1185">Reference proteome</keyword>
<feature type="transmembrane region" description="Helical" evidence="1">
    <location>
        <begin position="35"/>
        <end position="54"/>
    </location>
</feature>
<proteinExistence type="predicted"/>
<keyword evidence="1" id="KW-0812">Transmembrane</keyword>
<evidence type="ECO:0000313" key="3">
    <source>
        <dbReference type="Proteomes" id="UP000245647"/>
    </source>
</evidence>
<organism evidence="2 3">
    <name type="scientific">Pararcticibacter amylolyticus</name>
    <dbReference type="NCBI Taxonomy" id="2173175"/>
    <lineage>
        <taxon>Bacteria</taxon>
        <taxon>Pseudomonadati</taxon>
        <taxon>Bacteroidota</taxon>
        <taxon>Sphingobacteriia</taxon>
        <taxon>Sphingobacteriales</taxon>
        <taxon>Sphingobacteriaceae</taxon>
        <taxon>Pararcticibacter</taxon>
    </lineage>
</organism>